<reference evidence="1" key="1">
    <citation type="submission" date="2021-02" db="EMBL/GenBank/DDBJ databases">
        <authorList>
            <consortium name="DOE Joint Genome Institute"/>
            <person name="Ahrendt S."/>
            <person name="Looney B.P."/>
            <person name="Miyauchi S."/>
            <person name="Morin E."/>
            <person name="Drula E."/>
            <person name="Courty P.E."/>
            <person name="Chicoki N."/>
            <person name="Fauchery L."/>
            <person name="Kohler A."/>
            <person name="Kuo A."/>
            <person name="Labutti K."/>
            <person name="Pangilinan J."/>
            <person name="Lipzen A."/>
            <person name="Riley R."/>
            <person name="Andreopoulos W."/>
            <person name="He G."/>
            <person name="Johnson J."/>
            <person name="Barry K.W."/>
            <person name="Grigoriev I.V."/>
            <person name="Nagy L."/>
            <person name="Hibbett D."/>
            <person name="Henrissat B."/>
            <person name="Matheny P.B."/>
            <person name="Labbe J."/>
            <person name="Martin F."/>
        </authorList>
    </citation>
    <scope>NUCLEOTIDE SEQUENCE</scope>
    <source>
        <strain evidence="1">EC-137</strain>
    </source>
</reference>
<reference evidence="1" key="2">
    <citation type="journal article" date="2022" name="New Phytol.">
        <title>Evolutionary transition to the ectomycorrhizal habit in the genomes of a hyperdiverse lineage of mushroom-forming fungi.</title>
        <authorList>
            <person name="Looney B."/>
            <person name="Miyauchi S."/>
            <person name="Morin E."/>
            <person name="Drula E."/>
            <person name="Courty P.E."/>
            <person name="Kohler A."/>
            <person name="Kuo A."/>
            <person name="LaButti K."/>
            <person name="Pangilinan J."/>
            <person name="Lipzen A."/>
            <person name="Riley R."/>
            <person name="Andreopoulos W."/>
            <person name="He G."/>
            <person name="Johnson J."/>
            <person name="Nolan M."/>
            <person name="Tritt A."/>
            <person name="Barry K.W."/>
            <person name="Grigoriev I.V."/>
            <person name="Nagy L.G."/>
            <person name="Hibbett D."/>
            <person name="Henrissat B."/>
            <person name="Matheny P.B."/>
            <person name="Labbe J."/>
            <person name="Martin F.M."/>
        </authorList>
    </citation>
    <scope>NUCLEOTIDE SEQUENCE</scope>
    <source>
        <strain evidence="1">EC-137</strain>
    </source>
</reference>
<dbReference type="Proteomes" id="UP000814128">
    <property type="component" value="Unassembled WGS sequence"/>
</dbReference>
<organism evidence="1 2">
    <name type="scientific">Vararia minispora EC-137</name>
    <dbReference type="NCBI Taxonomy" id="1314806"/>
    <lineage>
        <taxon>Eukaryota</taxon>
        <taxon>Fungi</taxon>
        <taxon>Dikarya</taxon>
        <taxon>Basidiomycota</taxon>
        <taxon>Agaricomycotina</taxon>
        <taxon>Agaricomycetes</taxon>
        <taxon>Russulales</taxon>
        <taxon>Lachnocladiaceae</taxon>
        <taxon>Vararia</taxon>
    </lineage>
</organism>
<sequence length="374" mass="40642">MTVTSDLYTLGPVPATVSQDASASATIGTPAATPAPLVKPSGGIGFDSPPAYRAQTDFDYQSLYLGLHQELLELDAFLNGPELFSESDFEAAGLDAENQFLLRFMGQQEIGHATLIASMIGWDQSLPQCQYRYPNYTSVRDYVDDMRRVTRYGESGTIGFLGHLNAQDTAAMVNDAIQTEGRQQLIFRQWEGLFPMPFWQVTFTTSITQSMQWTLMAPYIANCPADLPRVNWTAFPALDVTNNPSLENKSGPGITSNLTQFTAPGRQVQLSWDASGKTTGWNNSYTTQSYASGNATWAAWISQLNTTYTPLHNVSGNTGFTIQPGGGVYGDGTASVLNGSVYLLVTDADPYVTPYNLSEIESHIIAGPALYNVG</sequence>
<accession>A0ACB8Q719</accession>
<dbReference type="EMBL" id="MU273926">
    <property type="protein sequence ID" value="KAI0027346.1"/>
    <property type="molecule type" value="Genomic_DNA"/>
</dbReference>
<evidence type="ECO:0000313" key="2">
    <source>
        <dbReference type="Proteomes" id="UP000814128"/>
    </source>
</evidence>
<name>A0ACB8Q719_9AGAM</name>
<comment type="caution">
    <text evidence="1">The sequence shown here is derived from an EMBL/GenBank/DDBJ whole genome shotgun (WGS) entry which is preliminary data.</text>
</comment>
<evidence type="ECO:0000313" key="1">
    <source>
        <dbReference type="EMBL" id="KAI0027346.1"/>
    </source>
</evidence>
<gene>
    <name evidence="1" type="ORF">K488DRAFT_61869</name>
</gene>
<protein>
    <submittedName>
        <fullName evidence="1">Uncharacterized protein</fullName>
    </submittedName>
</protein>
<proteinExistence type="predicted"/>
<keyword evidence="2" id="KW-1185">Reference proteome</keyword>